<protein>
    <submittedName>
        <fullName evidence="2">Type VI secretion protein</fullName>
    </submittedName>
</protein>
<dbReference type="NCBIfam" id="TIGR03357">
    <property type="entry name" value="VI_zyme"/>
    <property type="match status" value="1"/>
</dbReference>
<dbReference type="RefSeq" id="WP_060783715.1">
    <property type="nucleotide sequence ID" value="NZ_CP014135.1"/>
</dbReference>
<dbReference type="Gene3D" id="3.10.450.40">
    <property type="match status" value="1"/>
</dbReference>
<sequence>MAATGILAPLFERLAGGEDQAQALEAFDHQALTNSVRSELLRLFNTRRAGAAMTSPPSILDYGIADWTSLQSQRSDDRRKLAREIRQAVEHFEPRLALDEVDVRAVTGQPQQLSIVLHGALRSGDRHWPVAFVIEQTQQGLEVSHERFD</sequence>
<dbReference type="InterPro" id="IPR017737">
    <property type="entry name" value="TssE1-like"/>
</dbReference>
<name>A0A0X1T6T3_PSEAA</name>
<dbReference type="AlphaFoldDB" id="A0A0X1T6T3"/>
<dbReference type="PANTHER" id="PTHR38595">
    <property type="entry name" value="CYTOPLASMIC PROTEIN-RELATED"/>
    <property type="match status" value="1"/>
</dbReference>
<keyword evidence="3" id="KW-1185">Reference proteome</keyword>
<proteinExistence type="predicted"/>
<evidence type="ECO:0000259" key="1">
    <source>
        <dbReference type="Pfam" id="PF04965"/>
    </source>
</evidence>
<dbReference type="KEGG" id="pagb:AWM79_21120"/>
<dbReference type="PANTHER" id="PTHR38595:SF1">
    <property type="entry name" value="TYPE VI SECRETION SYSTEM COMPONENT TSSE1"/>
    <property type="match status" value="1"/>
</dbReference>
<dbReference type="SUPFAM" id="SSF160719">
    <property type="entry name" value="gpW/gp25-like"/>
    <property type="match status" value="1"/>
</dbReference>
<reference evidence="2 3" key="1">
    <citation type="submission" date="2016-01" db="EMBL/GenBank/DDBJ databases">
        <authorList>
            <person name="McClelland M."/>
            <person name="Jain A."/>
            <person name="Saraogi P."/>
            <person name="Mendelson R."/>
            <person name="Westerman R."/>
            <person name="SanMiguel P."/>
            <person name="Csonka L."/>
        </authorList>
    </citation>
    <scope>NUCLEOTIDE SEQUENCE [LARGE SCALE GENOMIC DNA]</scope>
    <source>
        <strain evidence="2 3">NCPPB 2472</strain>
    </source>
</reference>
<dbReference type="Pfam" id="PF04965">
    <property type="entry name" value="GPW_gp25"/>
    <property type="match status" value="1"/>
</dbReference>
<dbReference type="EMBL" id="CP014135">
    <property type="protein sequence ID" value="AMB87652.1"/>
    <property type="molecule type" value="Genomic_DNA"/>
</dbReference>
<evidence type="ECO:0000313" key="2">
    <source>
        <dbReference type="EMBL" id="AMB87652.1"/>
    </source>
</evidence>
<dbReference type="InterPro" id="IPR053176">
    <property type="entry name" value="T6SS_TssE1-like"/>
</dbReference>
<dbReference type="InterPro" id="IPR007048">
    <property type="entry name" value="IraD/Gp25-like"/>
</dbReference>
<organism evidence="2 3">
    <name type="scientific">Pseudomonas agarici</name>
    <dbReference type="NCBI Taxonomy" id="46677"/>
    <lineage>
        <taxon>Bacteria</taxon>
        <taxon>Pseudomonadati</taxon>
        <taxon>Pseudomonadota</taxon>
        <taxon>Gammaproteobacteria</taxon>
        <taxon>Pseudomonadales</taxon>
        <taxon>Pseudomonadaceae</taxon>
        <taxon>Pseudomonas</taxon>
    </lineage>
</organism>
<gene>
    <name evidence="2" type="ORF">AWM79_21120</name>
</gene>
<evidence type="ECO:0000313" key="3">
    <source>
        <dbReference type="Proteomes" id="UP000063229"/>
    </source>
</evidence>
<accession>A0A0X1T6T3</accession>
<dbReference type="STRING" id="46677.AWM79_21120"/>
<dbReference type="Proteomes" id="UP000063229">
    <property type="component" value="Chromosome"/>
</dbReference>
<feature type="domain" description="IraD/Gp25-like" evidence="1">
    <location>
        <begin position="32"/>
        <end position="123"/>
    </location>
</feature>